<evidence type="ECO:0000256" key="9">
    <source>
        <dbReference type="ARBA" id="ARBA00023049"/>
    </source>
</evidence>
<dbReference type="SUPFAM" id="SSF50156">
    <property type="entry name" value="PDZ domain-like"/>
    <property type="match status" value="1"/>
</dbReference>
<dbReference type="InterPro" id="IPR036034">
    <property type="entry name" value="PDZ_sf"/>
</dbReference>
<reference evidence="13" key="1">
    <citation type="submission" date="2012-04" db="EMBL/GenBank/DDBJ databases">
        <title>Finished genome of Dactylococcopsis salina PCC 8305.</title>
        <authorList>
            <consortium name="US DOE Joint Genome Institute"/>
            <person name="Gugger M."/>
            <person name="Coursin T."/>
            <person name="Rippka R."/>
            <person name="Tandeau De Marsac N."/>
            <person name="Huntemann M."/>
            <person name="Wei C.-L."/>
            <person name="Han J."/>
            <person name="Detter J.C."/>
            <person name="Han C."/>
            <person name="Tapia R."/>
            <person name="Daligault H."/>
            <person name="Chen A."/>
            <person name="Krypides N."/>
            <person name="Mavromatis K."/>
            <person name="Markowitz V."/>
            <person name="Szeto E."/>
            <person name="Ivanova N."/>
            <person name="Ovchinnikova G."/>
            <person name="Pagani I."/>
            <person name="Pati A."/>
            <person name="Goodwin L."/>
            <person name="Peters L."/>
            <person name="Pitluck S."/>
            <person name="Woyke T."/>
            <person name="Kerfeld C."/>
        </authorList>
    </citation>
    <scope>NUCLEOTIDE SEQUENCE [LARGE SCALE GENOMIC DNA]</scope>
    <source>
        <strain evidence="13">PCC 8305</strain>
    </source>
</reference>
<feature type="domain" description="PDZ" evidence="12">
    <location>
        <begin position="106"/>
        <end position="190"/>
    </location>
</feature>
<keyword evidence="7 11" id="KW-0862">Zinc</keyword>
<dbReference type="Pfam" id="PF02163">
    <property type="entry name" value="Peptidase_M50"/>
    <property type="match status" value="1"/>
</dbReference>
<dbReference type="PANTHER" id="PTHR42837">
    <property type="entry name" value="REGULATOR OF SIGMA-E PROTEASE RSEP"/>
    <property type="match status" value="1"/>
</dbReference>
<keyword evidence="9 11" id="KW-0482">Metalloprotease</keyword>
<keyword evidence="14" id="KW-1185">Reference proteome</keyword>
<dbReference type="Pfam" id="PF17820">
    <property type="entry name" value="PDZ_6"/>
    <property type="match status" value="1"/>
</dbReference>
<dbReference type="InterPro" id="IPR008915">
    <property type="entry name" value="Peptidase_M50"/>
</dbReference>
<sequence>MSVLAAIAVLAVLIIVHELGHFTAARVQGIHVNRFSIGFGPILWKYQGSEVEYGVRAFPLGGFVGFPDDDPDSEIPQDDPDLLKNRPLGDRAIVISAGVIANFIFAYFLLVTQSAVVGIPQPQFEPGIKVPEVISEESSPAQKAGLEAGDLILAVNSEPLGEGQPAIQTLQTKIQNSVNEPLTLNVKREEQTLNLSVIPQPGDDGKGKIGVLLSPNGEVVRKRPDNLIEPFSQGAQEYQRIFTLTFQGLGQLVSNFQESAEQVAGPVAIVAVGANIASSDASSLYQFAALISINLGIINILPLPVLDGGQLVFLLLEGIRGKPLPTKIQDGIMQTGVVVLLGLAIFLVIRDTANLAVVQDLFQQ</sequence>
<dbReference type="CDD" id="cd06163">
    <property type="entry name" value="S2P-M50_PDZ_RseP-like"/>
    <property type="match status" value="1"/>
</dbReference>
<evidence type="ECO:0000256" key="5">
    <source>
        <dbReference type="ARBA" id="ARBA00022692"/>
    </source>
</evidence>
<dbReference type="GO" id="GO:0046872">
    <property type="term" value="F:metal ion binding"/>
    <property type="evidence" value="ECO:0007669"/>
    <property type="project" value="UniProtKB-KW"/>
</dbReference>
<dbReference type="NCBIfam" id="TIGR00054">
    <property type="entry name" value="RIP metalloprotease RseP"/>
    <property type="match status" value="1"/>
</dbReference>
<evidence type="ECO:0000313" key="13">
    <source>
        <dbReference type="EMBL" id="AFZ51954.1"/>
    </source>
</evidence>
<accession>K9YYF6</accession>
<dbReference type="EMBL" id="CP003944">
    <property type="protein sequence ID" value="AFZ51954.1"/>
    <property type="molecule type" value="Genomic_DNA"/>
</dbReference>
<organism evidence="13 14">
    <name type="scientific">Dactylococcopsis salina (strain PCC 8305)</name>
    <name type="common">Myxobactron salinum</name>
    <dbReference type="NCBI Taxonomy" id="13035"/>
    <lineage>
        <taxon>Bacteria</taxon>
        <taxon>Bacillati</taxon>
        <taxon>Cyanobacteriota</taxon>
        <taxon>Cyanophyceae</taxon>
        <taxon>Nodosilineales</taxon>
        <taxon>Cymatolegaceae</taxon>
        <taxon>Dactylococcopsis</taxon>
    </lineage>
</organism>
<evidence type="ECO:0000256" key="2">
    <source>
        <dbReference type="ARBA" id="ARBA00004141"/>
    </source>
</evidence>
<comment type="similarity">
    <text evidence="3 11">Belongs to the peptidase M50B family.</text>
</comment>
<evidence type="ECO:0000313" key="14">
    <source>
        <dbReference type="Proteomes" id="UP000010482"/>
    </source>
</evidence>
<evidence type="ECO:0000256" key="6">
    <source>
        <dbReference type="ARBA" id="ARBA00022801"/>
    </source>
</evidence>
<dbReference type="HOGENOM" id="CLU_025778_1_1_3"/>
<feature type="transmembrane region" description="Helical" evidence="11">
    <location>
        <begin position="284"/>
        <end position="306"/>
    </location>
</feature>
<evidence type="ECO:0000259" key="12">
    <source>
        <dbReference type="SMART" id="SM00228"/>
    </source>
</evidence>
<keyword evidence="10 11" id="KW-0472">Membrane</keyword>
<feature type="transmembrane region" description="Helical" evidence="11">
    <location>
        <begin position="92"/>
        <end position="111"/>
    </location>
</feature>
<protein>
    <recommendedName>
        <fullName evidence="11">Zinc metalloprotease</fullName>
        <ecNumber evidence="11">3.4.24.-</ecNumber>
    </recommendedName>
</protein>
<dbReference type="EC" id="3.4.24.-" evidence="11"/>
<evidence type="ECO:0000256" key="7">
    <source>
        <dbReference type="ARBA" id="ARBA00022833"/>
    </source>
</evidence>
<keyword evidence="5 11" id="KW-0812">Transmembrane</keyword>
<keyword evidence="4 13" id="KW-0645">Protease</keyword>
<keyword evidence="6 11" id="KW-0378">Hydrolase</keyword>
<evidence type="ECO:0000256" key="10">
    <source>
        <dbReference type="ARBA" id="ARBA00023136"/>
    </source>
</evidence>
<dbReference type="Proteomes" id="UP000010482">
    <property type="component" value="Chromosome"/>
</dbReference>
<evidence type="ECO:0000256" key="1">
    <source>
        <dbReference type="ARBA" id="ARBA00001947"/>
    </source>
</evidence>
<keyword evidence="11" id="KW-0479">Metal-binding</keyword>
<feature type="transmembrane region" description="Helical" evidence="11">
    <location>
        <begin position="331"/>
        <end position="349"/>
    </location>
</feature>
<dbReference type="GO" id="GO:0006508">
    <property type="term" value="P:proteolysis"/>
    <property type="evidence" value="ECO:0007669"/>
    <property type="project" value="UniProtKB-KW"/>
</dbReference>
<dbReference type="Gene3D" id="2.30.42.10">
    <property type="match status" value="1"/>
</dbReference>
<dbReference type="AlphaFoldDB" id="K9YYF6"/>
<dbReference type="RefSeq" id="WP_015230928.1">
    <property type="nucleotide sequence ID" value="NC_019780.1"/>
</dbReference>
<dbReference type="STRING" id="13035.Dacsa_3464"/>
<evidence type="ECO:0000256" key="3">
    <source>
        <dbReference type="ARBA" id="ARBA00007931"/>
    </source>
</evidence>
<comment type="subcellular location">
    <subcellularLocation>
        <location evidence="2">Membrane</location>
        <topology evidence="2">Multi-pass membrane protein</topology>
    </subcellularLocation>
</comment>
<evidence type="ECO:0000256" key="11">
    <source>
        <dbReference type="RuleBase" id="RU362031"/>
    </source>
</evidence>
<dbReference type="GO" id="GO:0016020">
    <property type="term" value="C:membrane"/>
    <property type="evidence" value="ECO:0007669"/>
    <property type="project" value="UniProtKB-SubCell"/>
</dbReference>
<dbReference type="InterPro" id="IPR001478">
    <property type="entry name" value="PDZ"/>
</dbReference>
<dbReference type="InterPro" id="IPR004387">
    <property type="entry name" value="Pept_M50_Zn"/>
</dbReference>
<comment type="cofactor">
    <cofactor evidence="1 11">
        <name>Zn(2+)</name>
        <dbReference type="ChEBI" id="CHEBI:29105"/>
    </cofactor>
</comment>
<dbReference type="PANTHER" id="PTHR42837:SF2">
    <property type="entry name" value="MEMBRANE METALLOPROTEASE ARASP2, CHLOROPLASTIC-RELATED"/>
    <property type="match status" value="1"/>
</dbReference>
<gene>
    <name evidence="13" type="ORF">Dacsa_3464</name>
</gene>
<dbReference type="KEGG" id="dsl:Dacsa_3464"/>
<dbReference type="InterPro" id="IPR041489">
    <property type="entry name" value="PDZ_6"/>
</dbReference>
<dbReference type="GO" id="GO:0004222">
    <property type="term" value="F:metalloendopeptidase activity"/>
    <property type="evidence" value="ECO:0007669"/>
    <property type="project" value="InterPro"/>
</dbReference>
<evidence type="ECO:0000256" key="8">
    <source>
        <dbReference type="ARBA" id="ARBA00022989"/>
    </source>
</evidence>
<dbReference type="PATRIC" id="fig|13035.3.peg.3922"/>
<evidence type="ECO:0000256" key="4">
    <source>
        <dbReference type="ARBA" id="ARBA00022670"/>
    </source>
</evidence>
<dbReference type="OrthoDB" id="9782003at2"/>
<name>K9YYF6_DACS8</name>
<dbReference type="SMART" id="SM00228">
    <property type="entry name" value="PDZ"/>
    <property type="match status" value="1"/>
</dbReference>
<keyword evidence="8 11" id="KW-1133">Transmembrane helix</keyword>
<proteinExistence type="inferred from homology"/>
<dbReference type="eggNOG" id="COG0750">
    <property type="taxonomic scope" value="Bacteria"/>
</dbReference>